<feature type="signal peptide" evidence="2">
    <location>
        <begin position="1"/>
        <end position="44"/>
    </location>
</feature>
<dbReference type="EMBL" id="BAAAXZ010000002">
    <property type="protein sequence ID" value="GAA2908322.1"/>
    <property type="molecule type" value="Genomic_DNA"/>
</dbReference>
<evidence type="ECO:0000256" key="1">
    <source>
        <dbReference type="SAM" id="MobiDB-lite"/>
    </source>
</evidence>
<dbReference type="InterPro" id="IPR002918">
    <property type="entry name" value="Lipase_EstA/Esterase_EstB"/>
</dbReference>
<feature type="compositionally biased region" description="Basic residues" evidence="1">
    <location>
        <begin position="350"/>
        <end position="359"/>
    </location>
</feature>
<evidence type="ECO:0000256" key="2">
    <source>
        <dbReference type="SAM" id="SignalP"/>
    </source>
</evidence>
<feature type="region of interest" description="Disordered" evidence="1">
    <location>
        <begin position="230"/>
        <end position="375"/>
    </location>
</feature>
<dbReference type="Proteomes" id="UP001501102">
    <property type="component" value="Unassembled WGS sequence"/>
</dbReference>
<dbReference type="InterPro" id="IPR000073">
    <property type="entry name" value="AB_hydrolase_1"/>
</dbReference>
<dbReference type="PANTHER" id="PTHR32015:SF1">
    <property type="entry name" value="LIPASE"/>
    <property type="match status" value="1"/>
</dbReference>
<feature type="chain" id="PRO_5045393949" description="AB hydrolase-1 domain-containing protein" evidence="2">
    <location>
        <begin position="45"/>
        <end position="400"/>
    </location>
</feature>
<protein>
    <recommendedName>
        <fullName evidence="3">AB hydrolase-1 domain-containing protein</fullName>
    </recommendedName>
</protein>
<gene>
    <name evidence="4" type="ORF">GCM10020221_00550</name>
</gene>
<evidence type="ECO:0000313" key="5">
    <source>
        <dbReference type="Proteomes" id="UP001501102"/>
    </source>
</evidence>
<comment type="caution">
    <text evidence="4">The sequence shown here is derived from an EMBL/GenBank/DDBJ whole genome shotgun (WGS) entry which is preliminary data.</text>
</comment>
<accession>A0ABN3WAW5</accession>
<sequence>MPAPPPHLRGVPVPGSGKALRFRRFLRVLCAVLPALALVLAAGAAAPASAPASTAAARVVSSGWNDYSCKPSSAHPRPVVLVHGTLGNSVDNWLFLAPYLVNRGYCVFSLDYGQLPGVPPVFNGLGPVAKSAEQLSAYVDRVRAATGAGKVDLVGHSQGGMMPRYYLDFLGGGPKVNSLTGLAPSSHGTTLSGLTKLMDKIPGAREAIHGVTPGLTDQALGSAFLKKLNSRPDTVPASATPSSPPGTTRSSRRGGPRSSRVRTSATSCSRSAAAPTSPSTWRSARWTAWPSTRSPTPSTRPTPRRPAALRPSPADPARVPAPGRGRAVQASGPSAGNSYCALVQVPRPSPRPRPRRGAARRCTPPGTSADTGRSVGRARAVYCSCVGTRADTRSTQWRGG</sequence>
<feature type="compositionally biased region" description="Low complexity" evidence="1">
    <location>
        <begin position="234"/>
        <end position="249"/>
    </location>
</feature>
<organism evidence="4 5">
    <name type="scientific">Streptomyces thioluteus</name>
    <dbReference type="NCBI Taxonomy" id="66431"/>
    <lineage>
        <taxon>Bacteria</taxon>
        <taxon>Bacillati</taxon>
        <taxon>Actinomycetota</taxon>
        <taxon>Actinomycetes</taxon>
        <taxon>Kitasatosporales</taxon>
        <taxon>Streptomycetaceae</taxon>
        <taxon>Streptomyces</taxon>
    </lineage>
</organism>
<dbReference type="InterPro" id="IPR029058">
    <property type="entry name" value="AB_hydrolase_fold"/>
</dbReference>
<proteinExistence type="predicted"/>
<dbReference type="PANTHER" id="PTHR32015">
    <property type="entry name" value="FASTING INDUCED LIPASE"/>
    <property type="match status" value="1"/>
</dbReference>
<dbReference type="SUPFAM" id="SSF53474">
    <property type="entry name" value="alpha/beta-Hydrolases"/>
    <property type="match status" value="1"/>
</dbReference>
<keyword evidence="5" id="KW-1185">Reference proteome</keyword>
<dbReference type="Pfam" id="PF00561">
    <property type="entry name" value="Abhydrolase_1"/>
    <property type="match status" value="1"/>
</dbReference>
<reference evidence="4 5" key="1">
    <citation type="journal article" date="2019" name="Int. J. Syst. Evol. Microbiol.">
        <title>The Global Catalogue of Microorganisms (GCM) 10K type strain sequencing project: providing services to taxonomists for standard genome sequencing and annotation.</title>
        <authorList>
            <consortium name="The Broad Institute Genomics Platform"/>
            <consortium name="The Broad Institute Genome Sequencing Center for Infectious Disease"/>
            <person name="Wu L."/>
            <person name="Ma J."/>
        </authorList>
    </citation>
    <scope>NUCLEOTIDE SEQUENCE [LARGE SCALE GENOMIC DNA]</scope>
    <source>
        <strain evidence="4 5">JCM 4087</strain>
    </source>
</reference>
<evidence type="ECO:0000259" key="3">
    <source>
        <dbReference type="Pfam" id="PF00561"/>
    </source>
</evidence>
<feature type="domain" description="AB hydrolase-1" evidence="3">
    <location>
        <begin position="78"/>
        <end position="186"/>
    </location>
</feature>
<evidence type="ECO:0000313" key="4">
    <source>
        <dbReference type="EMBL" id="GAA2908322.1"/>
    </source>
</evidence>
<feature type="compositionally biased region" description="Low complexity" evidence="1">
    <location>
        <begin position="256"/>
        <end position="318"/>
    </location>
</feature>
<name>A0ABN3WAW5_STRTU</name>
<keyword evidence="2" id="KW-0732">Signal</keyword>
<dbReference type="Gene3D" id="3.40.50.1820">
    <property type="entry name" value="alpha/beta hydrolase"/>
    <property type="match status" value="1"/>
</dbReference>